<dbReference type="FunFam" id="2.60.120.10:FF:000032">
    <property type="entry name" value="Mannose-1-phosphate guanylyltransferase/mannose-6-phosphate isomerase"/>
    <property type="match status" value="1"/>
</dbReference>
<dbReference type="InterPro" id="IPR054566">
    <property type="entry name" value="ManC/GMP-like_b-helix"/>
</dbReference>
<keyword evidence="6" id="KW-0547">Nucleotide-binding</keyword>
<evidence type="ECO:0000313" key="14">
    <source>
        <dbReference type="Proteomes" id="UP000236724"/>
    </source>
</evidence>
<evidence type="ECO:0000256" key="2">
    <source>
        <dbReference type="ARBA" id="ARBA00006115"/>
    </source>
</evidence>
<dbReference type="Pfam" id="PF01050">
    <property type="entry name" value="MannoseP_isomer"/>
    <property type="match status" value="1"/>
</dbReference>
<dbReference type="GO" id="GO:0005525">
    <property type="term" value="F:GTP binding"/>
    <property type="evidence" value="ECO:0007669"/>
    <property type="project" value="UniProtKB-KW"/>
</dbReference>
<comment type="catalytic activity">
    <reaction evidence="8">
        <text>alpha-D-mannose 1-phosphate + GTP + H(+) = GDP-alpha-D-mannose + diphosphate</text>
        <dbReference type="Rhea" id="RHEA:15229"/>
        <dbReference type="ChEBI" id="CHEBI:15378"/>
        <dbReference type="ChEBI" id="CHEBI:33019"/>
        <dbReference type="ChEBI" id="CHEBI:37565"/>
        <dbReference type="ChEBI" id="CHEBI:57527"/>
        <dbReference type="ChEBI" id="CHEBI:58409"/>
        <dbReference type="EC" id="2.7.7.13"/>
    </reaction>
</comment>
<dbReference type="FunFam" id="3.90.550.10:FF:000046">
    <property type="entry name" value="Mannose-1-phosphate guanylyltransferase (GDP)"/>
    <property type="match status" value="1"/>
</dbReference>
<dbReference type="UniPathway" id="UPA00126">
    <property type="reaction ID" value="UER00930"/>
</dbReference>
<evidence type="ECO:0000256" key="8">
    <source>
        <dbReference type="ARBA" id="ARBA00047343"/>
    </source>
</evidence>
<dbReference type="InterPro" id="IPR001538">
    <property type="entry name" value="Man6P_isomerase-2_C"/>
</dbReference>
<protein>
    <recommendedName>
        <fullName evidence="3">mannose-1-phosphate guanylyltransferase</fullName>
        <ecNumber evidence="3">2.7.7.13</ecNumber>
    </recommendedName>
</protein>
<evidence type="ECO:0000256" key="3">
    <source>
        <dbReference type="ARBA" id="ARBA00012387"/>
    </source>
</evidence>
<feature type="domain" description="MannoseP isomerase/GMP-like beta-helix" evidence="12">
    <location>
        <begin position="304"/>
        <end position="349"/>
    </location>
</feature>
<dbReference type="Gene3D" id="3.90.550.10">
    <property type="entry name" value="Spore Coat Polysaccharide Biosynthesis Protein SpsA, Chain A"/>
    <property type="match status" value="1"/>
</dbReference>
<dbReference type="EC" id="2.7.7.13" evidence="3"/>
<dbReference type="InterPro" id="IPR006375">
    <property type="entry name" value="Man1P_GuaTrfase/Man6P_Isoase"/>
</dbReference>
<dbReference type="GO" id="GO:0000271">
    <property type="term" value="P:polysaccharide biosynthetic process"/>
    <property type="evidence" value="ECO:0007669"/>
    <property type="project" value="InterPro"/>
</dbReference>
<dbReference type="InterPro" id="IPR011051">
    <property type="entry name" value="RmlC_Cupin_sf"/>
</dbReference>
<dbReference type="Proteomes" id="UP000236724">
    <property type="component" value="Unassembled WGS sequence"/>
</dbReference>
<dbReference type="InterPro" id="IPR029044">
    <property type="entry name" value="Nucleotide-diphossugar_trans"/>
</dbReference>
<dbReference type="GO" id="GO:0004475">
    <property type="term" value="F:mannose-1-phosphate guanylyltransferase (GTP) activity"/>
    <property type="evidence" value="ECO:0007669"/>
    <property type="project" value="UniProtKB-EC"/>
</dbReference>
<comment type="pathway">
    <text evidence="1">Nucleotide-sugar biosynthesis; GDP-alpha-D-mannose biosynthesis; GDP-alpha-D-mannose from alpha-D-mannose 1-phosphate (GTP route): step 1/1.</text>
</comment>
<evidence type="ECO:0000256" key="9">
    <source>
        <dbReference type="RuleBase" id="RU004190"/>
    </source>
</evidence>
<dbReference type="Pfam" id="PF00483">
    <property type="entry name" value="NTP_transferase"/>
    <property type="match status" value="1"/>
</dbReference>
<dbReference type="InterPro" id="IPR014710">
    <property type="entry name" value="RmlC-like_jellyroll"/>
</dbReference>
<evidence type="ECO:0000256" key="5">
    <source>
        <dbReference type="ARBA" id="ARBA00022695"/>
    </source>
</evidence>
<evidence type="ECO:0000256" key="1">
    <source>
        <dbReference type="ARBA" id="ARBA00004823"/>
    </source>
</evidence>
<gene>
    <name evidence="13" type="primary">manC1</name>
    <name evidence="13" type="ORF">MBHS_04729</name>
</gene>
<keyword evidence="5 13" id="KW-0548">Nucleotidyltransferase</keyword>
<organism evidence="13 14">
    <name type="scientific">Candidatus Venteria ishoeyi</name>
    <dbReference type="NCBI Taxonomy" id="1899563"/>
    <lineage>
        <taxon>Bacteria</taxon>
        <taxon>Pseudomonadati</taxon>
        <taxon>Pseudomonadota</taxon>
        <taxon>Gammaproteobacteria</taxon>
        <taxon>Thiotrichales</taxon>
        <taxon>Thiotrichaceae</taxon>
        <taxon>Venteria</taxon>
    </lineage>
</organism>
<keyword evidence="14" id="KW-1185">Reference proteome</keyword>
<dbReference type="Gene3D" id="2.60.120.10">
    <property type="entry name" value="Jelly Rolls"/>
    <property type="match status" value="1"/>
</dbReference>
<dbReference type="InterPro" id="IPR051161">
    <property type="entry name" value="Mannose-6P_isomerase_type2"/>
</dbReference>
<dbReference type="EMBL" id="FMSV02000556">
    <property type="protein sequence ID" value="SEH08836.1"/>
    <property type="molecule type" value="Genomic_DNA"/>
</dbReference>
<dbReference type="InterPro" id="IPR049577">
    <property type="entry name" value="GMPP_N"/>
</dbReference>
<accession>A0A1H6FI81</accession>
<evidence type="ECO:0000259" key="11">
    <source>
        <dbReference type="Pfam" id="PF01050"/>
    </source>
</evidence>
<evidence type="ECO:0000313" key="13">
    <source>
        <dbReference type="EMBL" id="SEH08836.1"/>
    </source>
</evidence>
<evidence type="ECO:0000256" key="4">
    <source>
        <dbReference type="ARBA" id="ARBA00022679"/>
    </source>
</evidence>
<dbReference type="NCBIfam" id="TIGR01479">
    <property type="entry name" value="GMP_PMI"/>
    <property type="match status" value="1"/>
</dbReference>
<feature type="domain" description="Nucleotidyl transferase" evidence="10">
    <location>
        <begin position="4"/>
        <end position="288"/>
    </location>
</feature>
<dbReference type="GO" id="GO:0009298">
    <property type="term" value="P:GDP-mannose biosynthetic process"/>
    <property type="evidence" value="ECO:0007669"/>
    <property type="project" value="UniProtKB-UniPathway"/>
</dbReference>
<comment type="similarity">
    <text evidence="2 9">Belongs to the mannose-6-phosphate isomerase type 2 family.</text>
</comment>
<dbReference type="CDD" id="cd02213">
    <property type="entry name" value="cupin_PMI_typeII_C"/>
    <property type="match status" value="1"/>
</dbReference>
<dbReference type="InterPro" id="IPR005835">
    <property type="entry name" value="NTP_transferase_dom"/>
</dbReference>
<dbReference type="RefSeq" id="WP_103922344.1">
    <property type="nucleotide sequence ID" value="NZ_FMSV02000556.1"/>
</dbReference>
<evidence type="ECO:0000259" key="10">
    <source>
        <dbReference type="Pfam" id="PF00483"/>
    </source>
</evidence>
<sequence length="471" mass="52482">MLHPVILSGGIGSRLWPLSREHTPKQLLPLMGEKTPLQTTIERLEGLPEQVAPWILCNEDHRFLVAEQLRQIQQTTTGIILEPVGRNTAPATAIAALAALDKDPDAILLVLPADHLIADIARFQHAVVQGLELAQDYLVTFGIVPLYPESGYGYIRSGKAIEGVESGLQVGAFVEKPDTETAKTYLDSGDYYWNSGMFIFSAERYLKTLGHFEPAILAACEAAYAGESIDLERDFIRLEETAFQSCPSQSIDYAVMEKTESAAVIPLDAGWNDIGSWSALWDLSAQDETGTVCRGDVLSESVSNSYLRAEYRLLAVLGVSDLIVVETADAVLVAHKDQAQQVKNIVTRLKHTQRTEVDLHRKVYRPWGSYELMDSEPRFQVKRIRVNPGASLSLQMHHHRSEHWVVVAGTANIHRDGEQFLLTENQSTYIPLGTRHRLENPGKIPLEIIEIQSGSYLGEDDIIRFDDEYGR</sequence>
<dbReference type="CDD" id="cd02509">
    <property type="entry name" value="GDP-M1P_Guanylyltransferase"/>
    <property type="match status" value="1"/>
</dbReference>
<dbReference type="Pfam" id="PF22640">
    <property type="entry name" value="ManC_GMP_beta-helix"/>
    <property type="match status" value="1"/>
</dbReference>
<evidence type="ECO:0000256" key="6">
    <source>
        <dbReference type="ARBA" id="ARBA00022741"/>
    </source>
</evidence>
<dbReference type="SUPFAM" id="SSF51182">
    <property type="entry name" value="RmlC-like cupins"/>
    <property type="match status" value="1"/>
</dbReference>
<dbReference type="PANTHER" id="PTHR46390">
    <property type="entry name" value="MANNOSE-1-PHOSPHATE GUANYLYLTRANSFERASE"/>
    <property type="match status" value="1"/>
</dbReference>
<evidence type="ECO:0000259" key="12">
    <source>
        <dbReference type="Pfam" id="PF22640"/>
    </source>
</evidence>
<dbReference type="OrthoDB" id="9806359at2"/>
<reference evidence="13 14" key="1">
    <citation type="submission" date="2016-10" db="EMBL/GenBank/DDBJ databases">
        <authorList>
            <person name="de Groot N.N."/>
        </authorList>
    </citation>
    <scope>NUCLEOTIDE SEQUENCE [LARGE SCALE GENOMIC DNA]</scope>
    <source>
        <strain evidence="13">MBHS1</strain>
    </source>
</reference>
<proteinExistence type="inferred from homology"/>
<dbReference type="PANTHER" id="PTHR46390:SF1">
    <property type="entry name" value="MANNOSE-1-PHOSPHATE GUANYLYLTRANSFERASE"/>
    <property type="match status" value="1"/>
</dbReference>
<dbReference type="AlphaFoldDB" id="A0A1H6FI81"/>
<dbReference type="SUPFAM" id="SSF53448">
    <property type="entry name" value="Nucleotide-diphospho-sugar transferases"/>
    <property type="match status" value="1"/>
</dbReference>
<evidence type="ECO:0000256" key="7">
    <source>
        <dbReference type="ARBA" id="ARBA00023134"/>
    </source>
</evidence>
<name>A0A1H6FI81_9GAMM</name>
<keyword evidence="4 13" id="KW-0808">Transferase</keyword>
<feature type="domain" description="Mannose-6-phosphate isomerase type II C-terminal" evidence="11">
    <location>
        <begin position="353"/>
        <end position="467"/>
    </location>
</feature>
<keyword evidence="7" id="KW-0342">GTP-binding</keyword>